<sequence length="146" mass="15705">MKTLNDILWAPAQREAFAADLVKLVEQHVANTRGLRGIGLKTGLSLLKAAKPDLLDGALRRNAPQFIAALEPLYESFLNQPGGDFAVFLQKNTDDAREALLSVADRRVAASSNGGLKSAYKRMRGSAESEIEAAIPALGSLIRGYL</sequence>
<gene>
    <name evidence="1" type="ORF">G7Y82_15855</name>
</gene>
<dbReference type="RefSeq" id="WP_168149100.1">
    <property type="nucleotide sequence ID" value="NZ_JAAVXB010000009.1"/>
</dbReference>
<dbReference type="InterPro" id="IPR054211">
    <property type="entry name" value="DUF6918"/>
</dbReference>
<organism evidence="1 2">
    <name type="scientific">Solimonas marina</name>
    <dbReference type="NCBI Taxonomy" id="2714601"/>
    <lineage>
        <taxon>Bacteria</taxon>
        <taxon>Pseudomonadati</taxon>
        <taxon>Pseudomonadota</taxon>
        <taxon>Gammaproteobacteria</taxon>
        <taxon>Nevskiales</taxon>
        <taxon>Nevskiaceae</taxon>
        <taxon>Solimonas</taxon>
    </lineage>
</organism>
<dbReference type="EMBL" id="JAAVXB010000009">
    <property type="protein sequence ID" value="NKF23789.1"/>
    <property type="molecule type" value="Genomic_DNA"/>
</dbReference>
<name>A0A969WC27_9GAMM</name>
<evidence type="ECO:0000313" key="2">
    <source>
        <dbReference type="Proteomes" id="UP000653472"/>
    </source>
</evidence>
<dbReference type="Pfam" id="PF21893">
    <property type="entry name" value="DUF6918"/>
    <property type="match status" value="1"/>
</dbReference>
<proteinExistence type="predicted"/>
<comment type="caution">
    <text evidence="1">The sequence shown here is derived from an EMBL/GenBank/DDBJ whole genome shotgun (WGS) entry which is preliminary data.</text>
</comment>
<protein>
    <submittedName>
        <fullName evidence="1">Uncharacterized protein</fullName>
    </submittedName>
</protein>
<dbReference type="AlphaFoldDB" id="A0A969WC27"/>
<accession>A0A969WC27</accession>
<evidence type="ECO:0000313" key="1">
    <source>
        <dbReference type="EMBL" id="NKF23789.1"/>
    </source>
</evidence>
<keyword evidence="2" id="KW-1185">Reference proteome</keyword>
<reference evidence="1" key="1">
    <citation type="submission" date="2020-03" db="EMBL/GenBank/DDBJ databases">
        <title>Solimonas marina sp. nov., isolated from deep seawater of the Pacific Ocean.</title>
        <authorList>
            <person name="Liu X."/>
            <person name="Lai Q."/>
            <person name="Sun F."/>
            <person name="Gai Y."/>
            <person name="Li G."/>
            <person name="Shao Z."/>
        </authorList>
    </citation>
    <scope>NUCLEOTIDE SEQUENCE</scope>
    <source>
        <strain evidence="1">C16B3</strain>
    </source>
</reference>
<dbReference type="Proteomes" id="UP000653472">
    <property type="component" value="Unassembled WGS sequence"/>
</dbReference>